<evidence type="ECO:0000313" key="4">
    <source>
        <dbReference type="EMBL" id="VFT89915.1"/>
    </source>
</evidence>
<dbReference type="EMBL" id="CAADRA010005447">
    <property type="protein sequence ID" value="VFT89915.1"/>
    <property type="molecule type" value="Genomic_DNA"/>
</dbReference>
<name>A0A485KXI4_9STRA</name>
<evidence type="ECO:0000256" key="2">
    <source>
        <dbReference type="SAM" id="MobiDB-lite"/>
    </source>
</evidence>
<protein>
    <submittedName>
        <fullName evidence="4">Aste57867_13071 protein</fullName>
    </submittedName>
</protein>
<feature type="region of interest" description="Disordered" evidence="2">
    <location>
        <begin position="414"/>
        <end position="446"/>
    </location>
</feature>
<feature type="compositionally biased region" description="Basic residues" evidence="2">
    <location>
        <begin position="414"/>
        <end position="423"/>
    </location>
</feature>
<gene>
    <name evidence="4" type="primary">Aste57867_13071</name>
    <name evidence="3" type="ORF">As57867_013023</name>
    <name evidence="4" type="ORF">ASTE57867_13071</name>
</gene>
<proteinExistence type="predicted"/>
<keyword evidence="1" id="KW-0175">Coiled coil</keyword>
<sequence>MVGFEVVSIALGAAAVMKFRADDVGKENESRAGGATSLAKVDVSEHLKVMMELAECKEKYYRLGADMRLLKQRGVVAVDAVDELKQARGRLQSGVEREERLRHEFAQFRHAAAAHEAKQDARIDTLQASLAAARARVDELETSRGSWERQRERTSESQAALVDELHASVRDLKYAMGILTDENDDLHRQLQHARALRDDTSKHCEHLTDVVRELRQEIAAVTSDTSLSDAMAQMLLDNRRLIQLLGDTKEYTQFKMYTTLDHTSHCSPESFRRHAAAPPPPSSSRHLMAWGRLIDELRDAYPTPAPTGLLGDVINFAVEEKQWVPTKILHWVNAFRAEYCKACPPAVFCQLVHKMNGAWQQRCAAKVKAVHDSHRKLQGELRRQAQQAVPYDAIVHTREIARLRQEVAHLTRKKLQGKPKKVAARHDVDGMDDDDDDRGGGIDAVD</sequence>
<dbReference type="Proteomes" id="UP000332933">
    <property type="component" value="Unassembled WGS sequence"/>
</dbReference>
<evidence type="ECO:0000256" key="1">
    <source>
        <dbReference type="SAM" id="Coils"/>
    </source>
</evidence>
<dbReference type="AlphaFoldDB" id="A0A485KXI4"/>
<evidence type="ECO:0000313" key="3">
    <source>
        <dbReference type="EMBL" id="KAF0696155.1"/>
    </source>
</evidence>
<accession>A0A485KXI4</accession>
<dbReference type="OrthoDB" id="75612at2759"/>
<dbReference type="EMBL" id="VJMH01005426">
    <property type="protein sequence ID" value="KAF0696155.1"/>
    <property type="molecule type" value="Genomic_DNA"/>
</dbReference>
<organism evidence="4 5">
    <name type="scientific">Aphanomyces stellatus</name>
    <dbReference type="NCBI Taxonomy" id="120398"/>
    <lineage>
        <taxon>Eukaryota</taxon>
        <taxon>Sar</taxon>
        <taxon>Stramenopiles</taxon>
        <taxon>Oomycota</taxon>
        <taxon>Saprolegniomycetes</taxon>
        <taxon>Saprolegniales</taxon>
        <taxon>Verrucalvaceae</taxon>
        <taxon>Aphanomyces</taxon>
    </lineage>
</organism>
<reference evidence="3" key="2">
    <citation type="submission" date="2019-06" db="EMBL/GenBank/DDBJ databases">
        <title>Genomics analysis of Aphanomyces spp. identifies a new class of oomycete effector associated with host adaptation.</title>
        <authorList>
            <person name="Gaulin E."/>
        </authorList>
    </citation>
    <scope>NUCLEOTIDE SEQUENCE</scope>
    <source>
        <strain evidence="3">CBS 578.67</strain>
    </source>
</reference>
<keyword evidence="5" id="KW-1185">Reference proteome</keyword>
<reference evidence="4 5" key="1">
    <citation type="submission" date="2019-03" db="EMBL/GenBank/DDBJ databases">
        <authorList>
            <person name="Gaulin E."/>
            <person name="Dumas B."/>
        </authorList>
    </citation>
    <scope>NUCLEOTIDE SEQUENCE [LARGE SCALE GENOMIC DNA]</scope>
    <source>
        <strain evidence="4">CBS 568.67</strain>
    </source>
</reference>
<evidence type="ECO:0000313" key="5">
    <source>
        <dbReference type="Proteomes" id="UP000332933"/>
    </source>
</evidence>
<feature type="coiled-coil region" evidence="1">
    <location>
        <begin position="123"/>
        <end position="150"/>
    </location>
</feature>